<feature type="non-terminal residue" evidence="2">
    <location>
        <position position="1"/>
    </location>
</feature>
<keyword evidence="1" id="KW-1133">Transmembrane helix</keyword>
<reference evidence="2 3" key="1">
    <citation type="submission" date="2022-03" db="EMBL/GenBank/DDBJ databases">
        <authorList>
            <person name="Nunn A."/>
            <person name="Chopra R."/>
            <person name="Nunn A."/>
            <person name="Contreras Garrido A."/>
        </authorList>
    </citation>
    <scope>NUCLEOTIDE SEQUENCE [LARGE SCALE GENOMIC DNA]</scope>
</reference>
<organism evidence="2 3">
    <name type="scientific">Thlaspi arvense</name>
    <name type="common">Field penny-cress</name>
    <dbReference type="NCBI Taxonomy" id="13288"/>
    <lineage>
        <taxon>Eukaryota</taxon>
        <taxon>Viridiplantae</taxon>
        <taxon>Streptophyta</taxon>
        <taxon>Embryophyta</taxon>
        <taxon>Tracheophyta</taxon>
        <taxon>Spermatophyta</taxon>
        <taxon>Magnoliopsida</taxon>
        <taxon>eudicotyledons</taxon>
        <taxon>Gunneridae</taxon>
        <taxon>Pentapetalae</taxon>
        <taxon>rosids</taxon>
        <taxon>malvids</taxon>
        <taxon>Brassicales</taxon>
        <taxon>Brassicaceae</taxon>
        <taxon>Thlaspideae</taxon>
        <taxon>Thlaspi</taxon>
    </lineage>
</organism>
<accession>A0AAU9T1I9</accession>
<dbReference type="EMBL" id="OU466863">
    <property type="protein sequence ID" value="CAH2077219.1"/>
    <property type="molecule type" value="Genomic_DNA"/>
</dbReference>
<evidence type="ECO:0000256" key="1">
    <source>
        <dbReference type="SAM" id="Phobius"/>
    </source>
</evidence>
<keyword evidence="3" id="KW-1185">Reference proteome</keyword>
<evidence type="ECO:0000313" key="3">
    <source>
        <dbReference type="Proteomes" id="UP000836841"/>
    </source>
</evidence>
<proteinExistence type="predicted"/>
<keyword evidence="1" id="KW-0812">Transmembrane</keyword>
<dbReference type="AlphaFoldDB" id="A0AAU9T1I9"/>
<sequence length="53" mass="6059">MWSQLSYIVLFPVEFILSISLSYLYCNPWRKLKQNSCVLESALSTGLESCALI</sequence>
<gene>
    <name evidence="2" type="ORF">TAV2_LOCUS23404</name>
</gene>
<protein>
    <submittedName>
        <fullName evidence="2">Uncharacterized protein</fullName>
    </submittedName>
</protein>
<feature type="transmembrane region" description="Helical" evidence="1">
    <location>
        <begin position="6"/>
        <end position="26"/>
    </location>
</feature>
<name>A0AAU9T1I9_THLAR</name>
<evidence type="ECO:0000313" key="2">
    <source>
        <dbReference type="EMBL" id="CAH2077219.1"/>
    </source>
</evidence>
<keyword evidence="1" id="KW-0472">Membrane</keyword>
<dbReference type="Proteomes" id="UP000836841">
    <property type="component" value="Chromosome 7"/>
</dbReference>